<accession>A0A1G9RXK4</accession>
<dbReference type="InterPro" id="IPR029044">
    <property type="entry name" value="Nucleotide-diphossugar_trans"/>
</dbReference>
<dbReference type="InterPro" id="IPR001173">
    <property type="entry name" value="Glyco_trans_2-like"/>
</dbReference>
<name>A0A1G9RXK4_9SPHI</name>
<dbReference type="AlphaFoldDB" id="A0A1G9RXK4"/>
<dbReference type="PANTHER" id="PTHR22916">
    <property type="entry name" value="GLYCOSYLTRANSFERASE"/>
    <property type="match status" value="1"/>
</dbReference>
<keyword evidence="2" id="KW-0808">Transferase</keyword>
<organism evidence="2 3">
    <name type="scientific">Pedobacter steynii</name>
    <dbReference type="NCBI Taxonomy" id="430522"/>
    <lineage>
        <taxon>Bacteria</taxon>
        <taxon>Pseudomonadati</taxon>
        <taxon>Bacteroidota</taxon>
        <taxon>Sphingobacteriia</taxon>
        <taxon>Sphingobacteriales</taxon>
        <taxon>Sphingobacteriaceae</taxon>
        <taxon>Pedobacter</taxon>
    </lineage>
</organism>
<protein>
    <submittedName>
        <fullName evidence="2">Glycosyl transferase family 2</fullName>
    </submittedName>
</protein>
<feature type="domain" description="Glycosyltransferase 2-like" evidence="1">
    <location>
        <begin position="10"/>
        <end position="106"/>
    </location>
</feature>
<dbReference type="SUPFAM" id="SSF53448">
    <property type="entry name" value="Nucleotide-diphospho-sugar transferases"/>
    <property type="match status" value="2"/>
</dbReference>
<sequence length="391" mass="44413">MITGGKFELLVAGITHFLNQDYSNLELIVIQSGGESVELLIPYCPTIRFIYQSDPTTSGESRNRACEKATGEIIIHWNEASYYAEDWIRCQVNALNTSGADICGLNKTTELDSWSELLERQVENPDETISWIAGSTLCYRKKLWVAYPFNTSQNDENKDFVFNSGGKVYAHHYSKGYRGKADLIPIPGKHVLLPLVSCIMTTRNSTMLVPFMLHCFLCQDYPNVELIIMDDSILAAPELILHCPNTRYFFIEGRETEGAKKNMACSLANGSIILHWDDQDWYAHDWIKHQVTALATSGADMSGLNFVQTYSMPHQKSVTTEKSSWLYGGTMVYWKSIWENNPFKALKTGENEDFQQQPGLKIIAHDYIEGFNTNTYVRNQDRLLPDDPLVN</sequence>
<dbReference type="Pfam" id="PF00535">
    <property type="entry name" value="Glycos_transf_2"/>
    <property type="match status" value="2"/>
</dbReference>
<dbReference type="GO" id="GO:0016758">
    <property type="term" value="F:hexosyltransferase activity"/>
    <property type="evidence" value="ECO:0007669"/>
    <property type="project" value="UniProtKB-ARBA"/>
</dbReference>
<dbReference type="EMBL" id="FNGY01000003">
    <property type="protein sequence ID" value="SDM28018.1"/>
    <property type="molecule type" value="Genomic_DNA"/>
</dbReference>
<reference evidence="3" key="1">
    <citation type="submission" date="2016-10" db="EMBL/GenBank/DDBJ databases">
        <authorList>
            <person name="Varghese N."/>
            <person name="Submissions S."/>
        </authorList>
    </citation>
    <scope>NUCLEOTIDE SEQUENCE [LARGE SCALE GENOMIC DNA]</scope>
    <source>
        <strain evidence="3">DSM 19110</strain>
    </source>
</reference>
<gene>
    <name evidence="2" type="ORF">SAMN05421820_103399</name>
</gene>
<evidence type="ECO:0000313" key="3">
    <source>
        <dbReference type="Proteomes" id="UP000183200"/>
    </source>
</evidence>
<feature type="domain" description="Glycosyltransferase 2-like" evidence="1">
    <location>
        <begin position="197"/>
        <end position="324"/>
    </location>
</feature>
<proteinExistence type="predicted"/>
<dbReference type="Gene3D" id="3.90.550.10">
    <property type="entry name" value="Spore Coat Polysaccharide Biosynthesis Protein SpsA, Chain A"/>
    <property type="match status" value="2"/>
</dbReference>
<evidence type="ECO:0000313" key="2">
    <source>
        <dbReference type="EMBL" id="SDM28018.1"/>
    </source>
</evidence>
<keyword evidence="3" id="KW-1185">Reference proteome</keyword>
<dbReference type="Proteomes" id="UP000183200">
    <property type="component" value="Unassembled WGS sequence"/>
</dbReference>
<evidence type="ECO:0000259" key="1">
    <source>
        <dbReference type="Pfam" id="PF00535"/>
    </source>
</evidence>
<dbReference type="CDD" id="cd00761">
    <property type="entry name" value="Glyco_tranf_GTA_type"/>
    <property type="match status" value="1"/>
</dbReference>
<dbReference type="PANTHER" id="PTHR22916:SF3">
    <property type="entry name" value="UDP-GLCNAC:BETAGAL BETA-1,3-N-ACETYLGLUCOSAMINYLTRANSFERASE-LIKE PROTEIN 1"/>
    <property type="match status" value="1"/>
</dbReference>